<dbReference type="GO" id="GO:0016281">
    <property type="term" value="C:eukaryotic translation initiation factor 4F complex"/>
    <property type="evidence" value="ECO:0007669"/>
    <property type="project" value="TreeGrafter"/>
</dbReference>
<reference evidence="5 6" key="1">
    <citation type="submission" date="2022-12" db="EMBL/GenBank/DDBJ databases">
        <title>Chromosome-scale assembly of the Ensete ventricosum genome.</title>
        <authorList>
            <person name="Dussert Y."/>
            <person name="Stocks J."/>
            <person name="Wendawek A."/>
            <person name="Woldeyes F."/>
            <person name="Nichols R.A."/>
            <person name="Borrell J.S."/>
        </authorList>
    </citation>
    <scope>NUCLEOTIDE SEQUENCE [LARGE SCALE GENOMIC DNA]</scope>
    <source>
        <strain evidence="6">cv. Maze</strain>
        <tissue evidence="5">Seeds</tissue>
    </source>
</reference>
<dbReference type="InterPro" id="IPR003890">
    <property type="entry name" value="MIF4G-like_typ-3"/>
</dbReference>
<proteinExistence type="inferred from homology"/>
<dbReference type="SUPFAM" id="SSF48371">
    <property type="entry name" value="ARM repeat"/>
    <property type="match status" value="1"/>
</dbReference>
<dbReference type="PANTHER" id="PTHR23253">
    <property type="entry name" value="EUKARYOTIC TRANSLATION INITIATION FACTOR 4 GAMMA"/>
    <property type="match status" value="1"/>
</dbReference>
<comment type="caution">
    <text evidence="5">The sequence shown here is derived from an EMBL/GenBank/DDBJ whole genome shotgun (WGS) entry which is preliminary data.</text>
</comment>
<feature type="domain" description="MIF4G" evidence="4">
    <location>
        <begin position="21"/>
        <end position="238"/>
    </location>
</feature>
<evidence type="ECO:0000259" key="4">
    <source>
        <dbReference type="SMART" id="SM00543"/>
    </source>
</evidence>
<name>A0AAV8RWG1_ENSVE</name>
<dbReference type="Gene3D" id="1.25.40.180">
    <property type="match status" value="1"/>
</dbReference>
<dbReference type="InterPro" id="IPR016024">
    <property type="entry name" value="ARM-type_fold"/>
</dbReference>
<sequence>MHKAENKYEVGKIADKEEAKQRRVRAILNKLTPKNFTRLFAQIRGVNIDNALTLSGVVSQIFNKALMEPTFCEVYANFCVHLAAELPTFSEGISFKRLLLNACQEEFERREREEAEGGKVEMQQQTNGEREARRLLARMRGLGNVRLIGELYKARMLTERIMHECIKKLLGQHQNPEEEDVEAVCRLLGVIGKTIDHPKAKEYMDAYFDIMAKLSTNQKLSLRVRFMLRDAIDLRKNKWQARRLMLV</sequence>
<dbReference type="Pfam" id="PF02854">
    <property type="entry name" value="MIF4G"/>
    <property type="match status" value="1"/>
</dbReference>
<dbReference type="PANTHER" id="PTHR23253:SF9">
    <property type="entry name" value="EUKARYOTIC TRANSLATION INITIATION FACTOR 4 GAMMA 2"/>
    <property type="match status" value="1"/>
</dbReference>
<dbReference type="AlphaFoldDB" id="A0AAV8RWG1"/>
<evidence type="ECO:0000256" key="3">
    <source>
        <dbReference type="ARBA" id="ARBA00022917"/>
    </source>
</evidence>
<dbReference type="EMBL" id="JAQQAF010000001">
    <property type="protein sequence ID" value="KAJ8511348.1"/>
    <property type="molecule type" value="Genomic_DNA"/>
</dbReference>
<evidence type="ECO:0000313" key="6">
    <source>
        <dbReference type="Proteomes" id="UP001222027"/>
    </source>
</evidence>
<dbReference type="SMART" id="SM00543">
    <property type="entry name" value="MIF4G"/>
    <property type="match status" value="1"/>
</dbReference>
<evidence type="ECO:0000256" key="1">
    <source>
        <dbReference type="ARBA" id="ARBA00005775"/>
    </source>
</evidence>
<dbReference type="GO" id="GO:0003729">
    <property type="term" value="F:mRNA binding"/>
    <property type="evidence" value="ECO:0007669"/>
    <property type="project" value="TreeGrafter"/>
</dbReference>
<evidence type="ECO:0000313" key="5">
    <source>
        <dbReference type="EMBL" id="KAJ8511348.1"/>
    </source>
</evidence>
<protein>
    <recommendedName>
        <fullName evidence="4">MIF4G domain-containing protein</fullName>
    </recommendedName>
</protein>
<organism evidence="5 6">
    <name type="scientific">Ensete ventricosum</name>
    <name type="common">Abyssinian banana</name>
    <name type="synonym">Musa ensete</name>
    <dbReference type="NCBI Taxonomy" id="4639"/>
    <lineage>
        <taxon>Eukaryota</taxon>
        <taxon>Viridiplantae</taxon>
        <taxon>Streptophyta</taxon>
        <taxon>Embryophyta</taxon>
        <taxon>Tracheophyta</taxon>
        <taxon>Spermatophyta</taxon>
        <taxon>Magnoliopsida</taxon>
        <taxon>Liliopsida</taxon>
        <taxon>Zingiberales</taxon>
        <taxon>Musaceae</taxon>
        <taxon>Ensete</taxon>
    </lineage>
</organism>
<gene>
    <name evidence="5" type="ORF">OPV22_001782</name>
</gene>
<keyword evidence="2" id="KW-0396">Initiation factor</keyword>
<comment type="similarity">
    <text evidence="1">Belongs to the eukaryotic initiation factor 4G family.</text>
</comment>
<dbReference type="GO" id="GO:0003743">
    <property type="term" value="F:translation initiation factor activity"/>
    <property type="evidence" value="ECO:0007669"/>
    <property type="project" value="UniProtKB-KW"/>
</dbReference>
<keyword evidence="3" id="KW-0648">Protein biosynthesis</keyword>
<evidence type="ECO:0000256" key="2">
    <source>
        <dbReference type="ARBA" id="ARBA00022540"/>
    </source>
</evidence>
<keyword evidence="6" id="KW-1185">Reference proteome</keyword>
<accession>A0AAV8RWG1</accession>
<dbReference type="Proteomes" id="UP001222027">
    <property type="component" value="Unassembled WGS sequence"/>
</dbReference>
<dbReference type="FunFam" id="1.25.40.180:FF:000024">
    <property type="entry name" value="Eukaryotic translation initiation factor 4G"/>
    <property type="match status" value="1"/>
</dbReference>